<dbReference type="HOGENOM" id="CLU_146551_0_0_9"/>
<dbReference type="RefSeq" id="WP_005602439.1">
    <property type="nucleotide sequence ID" value="NZ_GG663522.1"/>
</dbReference>
<evidence type="ECO:0000313" key="2">
    <source>
        <dbReference type="EMBL" id="EFF68751.1"/>
    </source>
</evidence>
<dbReference type="GO" id="GO:0035438">
    <property type="term" value="F:cyclic-di-GMP binding"/>
    <property type="evidence" value="ECO:0007669"/>
    <property type="project" value="InterPro"/>
</dbReference>
<keyword evidence="3" id="KW-1185">Reference proteome</keyword>
<dbReference type="AlphaFoldDB" id="D4RZ50"/>
<proteinExistence type="predicted"/>
<dbReference type="EMBL" id="ABWN01000026">
    <property type="protein sequence ID" value="EFF68751.1"/>
    <property type="molecule type" value="Genomic_DNA"/>
</dbReference>
<reference evidence="2 3" key="1">
    <citation type="submission" date="2010-02" db="EMBL/GenBank/DDBJ databases">
        <authorList>
            <person name="Weinstock G."/>
            <person name="Sodergren E."/>
            <person name="Clifton S."/>
            <person name="Fulton L."/>
            <person name="Fulton B."/>
            <person name="Courtney L."/>
            <person name="Fronick C."/>
            <person name="Harrison M."/>
            <person name="Strong C."/>
            <person name="Farmer C."/>
            <person name="Delahaunty K."/>
            <person name="Markovic C."/>
            <person name="Hall O."/>
            <person name="Minx P."/>
            <person name="Tomlinson C."/>
            <person name="Mitreva M."/>
            <person name="Nelson J."/>
            <person name="Hou S."/>
            <person name="Wollam A."/>
            <person name="Pepin K.H."/>
            <person name="Johnson M."/>
            <person name="Bhonagiri V."/>
            <person name="Zhang X."/>
            <person name="Suruliraj S."/>
            <person name="Warren W."/>
            <person name="Chinwalla A."/>
            <person name="Mardis E.R."/>
            <person name="Wilson R.K."/>
        </authorList>
    </citation>
    <scope>NUCLEOTIDE SEQUENCE [LARGE SCALE GENOMIC DNA]</scope>
    <source>
        <strain evidence="2 3">DSM 2876</strain>
    </source>
</reference>
<comment type="caution">
    <text evidence="2">The sequence shown here is derived from an EMBL/GenBank/DDBJ whole genome shotgun (WGS) entry which is preliminary data.</text>
</comment>
<sequence>MVDKRRHKRVKVKLNLVVSNIFDQNADMIKIDSPIEVKDVSRSGIGFITKSILPMNYYFNAALTFDDEDSILYSVVKIIRCEALEDDEYSYGCEFVGMAPVLGYIFDKLEAK</sequence>
<name>D4RZ50_9FIRM</name>
<organism evidence="2 3">
    <name type="scientific">Eshraghiella crossota DSM 2876</name>
    <dbReference type="NCBI Taxonomy" id="511680"/>
    <lineage>
        <taxon>Bacteria</taxon>
        <taxon>Bacillati</taxon>
        <taxon>Bacillota</taxon>
        <taxon>Clostridia</taxon>
        <taxon>Lachnospirales</taxon>
        <taxon>Lachnospiraceae</taxon>
        <taxon>Eshraghiella</taxon>
    </lineage>
</organism>
<dbReference type="eggNOG" id="ENOG5032T2R">
    <property type="taxonomic scope" value="Bacteria"/>
</dbReference>
<evidence type="ECO:0000313" key="3">
    <source>
        <dbReference type="Proteomes" id="UP000006238"/>
    </source>
</evidence>
<dbReference type="InterPro" id="IPR009875">
    <property type="entry name" value="PilZ_domain"/>
</dbReference>
<dbReference type="Gene3D" id="2.40.10.220">
    <property type="entry name" value="predicted glycosyltransferase like domains"/>
    <property type="match status" value="1"/>
</dbReference>
<dbReference type="STRING" id="45851.BHV86_03440"/>
<protein>
    <submittedName>
        <fullName evidence="2">Type IV pilus assembly protein PilZ</fullName>
    </submittedName>
</protein>
<feature type="domain" description="PilZ" evidence="1">
    <location>
        <begin position="3"/>
        <end position="99"/>
    </location>
</feature>
<accession>D4RZ50</accession>
<evidence type="ECO:0000259" key="1">
    <source>
        <dbReference type="Pfam" id="PF07238"/>
    </source>
</evidence>
<dbReference type="Proteomes" id="UP000006238">
    <property type="component" value="Unassembled WGS sequence"/>
</dbReference>
<dbReference type="GeneID" id="98918983"/>
<dbReference type="Pfam" id="PF07238">
    <property type="entry name" value="PilZ"/>
    <property type="match status" value="1"/>
</dbReference>
<gene>
    <name evidence="2" type="ORF">BUTYVIB_01115</name>
</gene>